<feature type="transmembrane region" description="Helical" evidence="9">
    <location>
        <begin position="318"/>
        <end position="336"/>
    </location>
</feature>
<name>A0A1E3X7S2_9BACT</name>
<keyword evidence="2" id="KW-0597">Phosphoprotein</keyword>
<evidence type="ECO:0000256" key="8">
    <source>
        <dbReference type="ARBA" id="ARBA00023136"/>
    </source>
</evidence>
<keyword evidence="1" id="KW-0813">Transport</keyword>
<keyword evidence="8 9" id="KW-0472">Membrane</keyword>
<keyword evidence="6" id="KW-1278">Translocase</keyword>
<feature type="transmembrane region" description="Helical" evidence="9">
    <location>
        <begin position="264"/>
        <end position="282"/>
    </location>
</feature>
<keyword evidence="4" id="KW-0288">FMN</keyword>
<keyword evidence="5 9" id="KW-0812">Transmembrane</keyword>
<feature type="transmembrane region" description="Helical" evidence="9">
    <location>
        <begin position="169"/>
        <end position="187"/>
    </location>
</feature>
<evidence type="ECO:0000313" key="10">
    <source>
        <dbReference type="EMBL" id="ODS31678.1"/>
    </source>
</evidence>
<evidence type="ECO:0000313" key="11">
    <source>
        <dbReference type="Proteomes" id="UP000094056"/>
    </source>
</evidence>
<dbReference type="PANTHER" id="PTHR30578">
    <property type="entry name" value="ELECTRON TRANSPORT COMPLEX PROTEIN RNFD"/>
    <property type="match status" value="1"/>
</dbReference>
<dbReference type="GO" id="GO:0055085">
    <property type="term" value="P:transmembrane transport"/>
    <property type="evidence" value="ECO:0007669"/>
    <property type="project" value="InterPro"/>
</dbReference>
<feature type="transmembrane region" description="Helical" evidence="9">
    <location>
        <begin position="140"/>
        <end position="157"/>
    </location>
</feature>
<feature type="transmembrane region" description="Helical" evidence="9">
    <location>
        <begin position="95"/>
        <end position="112"/>
    </location>
</feature>
<organism evidence="10 11">
    <name type="scientific">Candidatus Scalindua rubra</name>
    <dbReference type="NCBI Taxonomy" id="1872076"/>
    <lineage>
        <taxon>Bacteria</taxon>
        <taxon>Pseudomonadati</taxon>
        <taxon>Planctomycetota</taxon>
        <taxon>Candidatus Brocadiia</taxon>
        <taxon>Candidatus Brocadiales</taxon>
        <taxon>Candidatus Scalinduaceae</taxon>
        <taxon>Candidatus Scalindua</taxon>
    </lineage>
</organism>
<evidence type="ECO:0000256" key="2">
    <source>
        <dbReference type="ARBA" id="ARBA00022553"/>
    </source>
</evidence>
<feature type="transmembrane region" description="Helical" evidence="9">
    <location>
        <begin position="288"/>
        <end position="306"/>
    </location>
</feature>
<dbReference type="Pfam" id="PF03116">
    <property type="entry name" value="NQR2_RnfD_RnfE"/>
    <property type="match status" value="1"/>
</dbReference>
<evidence type="ECO:0000256" key="3">
    <source>
        <dbReference type="ARBA" id="ARBA00022630"/>
    </source>
</evidence>
<comment type="caution">
    <text evidence="10">The sequence shown here is derived from an EMBL/GenBank/DDBJ whole genome shotgun (WGS) entry which is preliminary data.</text>
</comment>
<protein>
    <submittedName>
        <fullName evidence="10">Na+-translocating NADH-quinone reductase subunit B</fullName>
    </submittedName>
</protein>
<keyword evidence="7 9" id="KW-1133">Transmembrane helix</keyword>
<evidence type="ECO:0000256" key="9">
    <source>
        <dbReference type="SAM" id="Phobius"/>
    </source>
</evidence>
<dbReference type="PATRIC" id="fig|1872076.5.peg.3795"/>
<reference evidence="10 11" key="1">
    <citation type="submission" date="2016-07" db="EMBL/GenBank/DDBJ databases">
        <title>Draft genome of Scalindua rubra, obtained from a brine-seawater interface in the Red Sea, sheds light on salt adaptation in anammox bacteria.</title>
        <authorList>
            <person name="Speth D.R."/>
            <person name="Lagkouvardos I."/>
            <person name="Wang Y."/>
            <person name="Qian P.-Y."/>
            <person name="Dutilh B.E."/>
            <person name="Jetten M.S."/>
        </authorList>
    </citation>
    <scope>NUCLEOTIDE SEQUENCE [LARGE SCALE GENOMIC DNA]</scope>
    <source>
        <strain evidence="10">BSI-1</strain>
    </source>
</reference>
<sequence>MKDIVKKIEPILNKNLNKVESFIQSRPKVNFLFGALFEAFDGLIRSSKDTAQAQPFIRNQMDVKQYMGGILAALFFGWVVPAIYFFGFICVVPKIIVSFVVGVFIVDVLWVILAREERINEGGFVTCLFIPAFLPPQAPLWLIGVGAGVSILFRNITGGVGMNLLNPALFGRLILTICFPTMVVSGWQEPFIGFPTLQSLTYGVDAVTHATPLIVYKETGEVTSYIFLLFGANTGSLGETCRVALIIAGIWLCKKRIANWRIPFAYLGSVFIFAALFSLILGEAMVPPVFQILSGGLIFGAFFMATDPITTTYSQIGKWIFSIGCGFITVVIRNFTPIPEGVMYAILFMNLVGVPIQSIVLKIKYRV</sequence>
<dbReference type="PANTHER" id="PTHR30578:SF1">
    <property type="entry name" value="NA(+)-TRANSLOCATING NADH-QUINONE REDUCTASE SUBUNIT B"/>
    <property type="match status" value="1"/>
</dbReference>
<dbReference type="InterPro" id="IPR004338">
    <property type="entry name" value="NqrB/RnfD"/>
</dbReference>
<feature type="transmembrane region" description="Helical" evidence="9">
    <location>
        <begin position="66"/>
        <end position="89"/>
    </location>
</feature>
<evidence type="ECO:0000256" key="1">
    <source>
        <dbReference type="ARBA" id="ARBA00022448"/>
    </source>
</evidence>
<evidence type="ECO:0000256" key="4">
    <source>
        <dbReference type="ARBA" id="ARBA00022643"/>
    </source>
</evidence>
<dbReference type="AlphaFoldDB" id="A0A1E3X7S2"/>
<evidence type="ECO:0000256" key="6">
    <source>
        <dbReference type="ARBA" id="ARBA00022967"/>
    </source>
</evidence>
<dbReference type="EMBL" id="MAYW01000101">
    <property type="protein sequence ID" value="ODS31678.1"/>
    <property type="molecule type" value="Genomic_DNA"/>
</dbReference>
<evidence type="ECO:0000256" key="5">
    <source>
        <dbReference type="ARBA" id="ARBA00022692"/>
    </source>
</evidence>
<feature type="transmembrane region" description="Helical" evidence="9">
    <location>
        <begin position="225"/>
        <end position="252"/>
    </location>
</feature>
<feature type="transmembrane region" description="Helical" evidence="9">
    <location>
        <begin position="342"/>
        <end position="361"/>
    </location>
</feature>
<gene>
    <name evidence="10" type="ORF">SCARUB_03195</name>
</gene>
<evidence type="ECO:0000256" key="7">
    <source>
        <dbReference type="ARBA" id="ARBA00022989"/>
    </source>
</evidence>
<dbReference type="GO" id="GO:0005886">
    <property type="term" value="C:plasma membrane"/>
    <property type="evidence" value="ECO:0007669"/>
    <property type="project" value="TreeGrafter"/>
</dbReference>
<dbReference type="Proteomes" id="UP000094056">
    <property type="component" value="Unassembled WGS sequence"/>
</dbReference>
<keyword evidence="3" id="KW-0285">Flavoprotein</keyword>
<proteinExistence type="predicted"/>
<accession>A0A1E3X7S2</accession>